<accession>A0A6A0B928</accession>
<keyword evidence="1" id="KW-0472">Membrane</keyword>
<name>A0A6A0B928_9LACT</name>
<dbReference type="EMBL" id="BLLH01000009">
    <property type="protein sequence ID" value="GFH41123.1"/>
    <property type="molecule type" value="Genomic_DNA"/>
</dbReference>
<evidence type="ECO:0000313" key="2">
    <source>
        <dbReference type="EMBL" id="GFH41123.1"/>
    </source>
</evidence>
<keyword evidence="1" id="KW-1133">Transmembrane helix</keyword>
<comment type="caution">
    <text evidence="2">The sequence shown here is derived from an EMBL/GenBank/DDBJ whole genome shotgun (WGS) entry which is preliminary data.</text>
</comment>
<evidence type="ECO:0000313" key="3">
    <source>
        <dbReference type="Proteomes" id="UP000475928"/>
    </source>
</evidence>
<dbReference type="AlphaFoldDB" id="A0A6A0B928"/>
<sequence>MQIRAFTLLESLLTLAVTSFLILIFSVTFQKTVHVIRGEIFVLQFENILKNQQTQAVTNAEVRSLSASDGTVFVNGAKYHVPSETLFSDFSIAFKENGNIQSIKQAKIVISLPFENDKKISYQLQLGSGQYRKTSS</sequence>
<keyword evidence="3" id="KW-1185">Reference proteome</keyword>
<dbReference type="NCBIfam" id="NF040982">
    <property type="entry name" value="ComGD"/>
    <property type="match status" value="1"/>
</dbReference>
<organism evidence="2 3">
    <name type="scientific">Pseudolactococcus insecticola</name>
    <dbReference type="NCBI Taxonomy" id="2709158"/>
    <lineage>
        <taxon>Bacteria</taxon>
        <taxon>Bacillati</taxon>
        <taxon>Bacillota</taxon>
        <taxon>Bacilli</taxon>
        <taxon>Lactobacillales</taxon>
        <taxon>Streptococcaceae</taxon>
        <taxon>Pseudolactococcus</taxon>
    </lineage>
</organism>
<protein>
    <submittedName>
        <fullName evidence="2">Competence protein</fullName>
    </submittedName>
</protein>
<feature type="transmembrane region" description="Helical" evidence="1">
    <location>
        <begin position="12"/>
        <end position="29"/>
    </location>
</feature>
<evidence type="ECO:0000256" key="1">
    <source>
        <dbReference type="SAM" id="Phobius"/>
    </source>
</evidence>
<gene>
    <name evidence="2" type="primary">comGD</name>
    <name evidence="2" type="ORF">Hs20B_15210</name>
</gene>
<keyword evidence="1" id="KW-0812">Transmembrane</keyword>
<reference evidence="2 3" key="1">
    <citation type="submission" date="2020-02" db="EMBL/GenBank/DDBJ databases">
        <title>Draft genome sequence of Lactococcus sp. Hs20B0-1.</title>
        <authorList>
            <person name="Noda S."/>
            <person name="Yuki M."/>
            <person name="Ohkuma M."/>
        </authorList>
    </citation>
    <scope>NUCLEOTIDE SEQUENCE [LARGE SCALE GENOMIC DNA]</scope>
    <source>
        <strain evidence="2 3">Hs20B0-1</strain>
    </source>
</reference>
<proteinExistence type="predicted"/>
<dbReference type="InterPro" id="IPR016785">
    <property type="entry name" value="ComGD"/>
</dbReference>
<dbReference type="Proteomes" id="UP000475928">
    <property type="component" value="Unassembled WGS sequence"/>
</dbReference>